<gene>
    <name evidence="2" type="ORF">B0T19DRAFT_396523</name>
</gene>
<sequence length="489" mass="55199">MSVARSKAQHLPVTATDLLACDEEQLVQYLKRNKVDEGYDISSLVGVRGLAKSQRNELEQKLNGAALRPEPNVDGLDVDGLFTRLRNLADRQYDPPSLLEPRLSPAESVESTPPPIAPQMLEVSSREELIKDGGRAACSAEELSDMLVEPTTRSKAILPWLTDDPDTETGVGEIKTVFSRQLARWWNFRKSQLSNRGLDDSEEGFSAYLEAKRRIYEGIGAQAMVSAPSFNETVRRLWQHMPASRQLPDGQSFSVYKKAVQTRLTPHHFTRRPRLLKNPHKQDAWTNWLEYLNFEKWCLEPLLTATAESFLEEQQSSRPVASSFTRPRRGPRAKTVISPAAKELEATQAAELDASNNNNNNNNNSIHNLIRETKPPHKREQAAAFYQMHRVEWVIREARLMEAEMSQQQRGTAKRNNTKDVSTRESKKRRRDDDEEEVVPPESQSQSKRARGGGVGSENAASSGATRDRPQTTRRVRRSARLASLQNGV</sequence>
<evidence type="ECO:0000313" key="3">
    <source>
        <dbReference type="Proteomes" id="UP001286456"/>
    </source>
</evidence>
<evidence type="ECO:0000313" key="2">
    <source>
        <dbReference type="EMBL" id="KAK3336819.1"/>
    </source>
</evidence>
<feature type="region of interest" description="Disordered" evidence="1">
    <location>
        <begin position="352"/>
        <end position="382"/>
    </location>
</feature>
<dbReference type="Proteomes" id="UP001286456">
    <property type="component" value="Unassembled WGS sequence"/>
</dbReference>
<feature type="region of interest" description="Disordered" evidence="1">
    <location>
        <begin position="93"/>
        <end position="117"/>
    </location>
</feature>
<comment type="caution">
    <text evidence="2">The sequence shown here is derived from an EMBL/GenBank/DDBJ whole genome shotgun (WGS) entry which is preliminary data.</text>
</comment>
<reference evidence="2" key="2">
    <citation type="submission" date="2023-06" db="EMBL/GenBank/DDBJ databases">
        <authorList>
            <consortium name="Lawrence Berkeley National Laboratory"/>
            <person name="Haridas S."/>
            <person name="Hensen N."/>
            <person name="Bonometti L."/>
            <person name="Westerberg I."/>
            <person name="Brannstrom I.O."/>
            <person name="Guillou S."/>
            <person name="Cros-Aarteil S."/>
            <person name="Calhoun S."/>
            <person name="Kuo A."/>
            <person name="Mondo S."/>
            <person name="Pangilinan J."/>
            <person name="Riley R."/>
            <person name="Labutti K."/>
            <person name="Andreopoulos B."/>
            <person name="Lipzen A."/>
            <person name="Chen C."/>
            <person name="Yanf M."/>
            <person name="Daum C."/>
            <person name="Ng V."/>
            <person name="Clum A."/>
            <person name="Steindorff A."/>
            <person name="Ohm R."/>
            <person name="Martin F."/>
            <person name="Silar P."/>
            <person name="Natvig D."/>
            <person name="Lalanne C."/>
            <person name="Gautier V."/>
            <person name="Ament-Velasquez S.L."/>
            <person name="Kruys A."/>
            <person name="Hutchinson M.I."/>
            <person name="Powell A.J."/>
            <person name="Barry K."/>
            <person name="Miller A.N."/>
            <person name="Grigoriev I.V."/>
            <person name="Debuchy R."/>
            <person name="Gladieux P."/>
            <person name="Thoren M.H."/>
            <person name="Johannesson H."/>
        </authorList>
    </citation>
    <scope>NUCLEOTIDE SEQUENCE</scope>
    <source>
        <strain evidence="2">SMH4131-1</strain>
    </source>
</reference>
<evidence type="ECO:0000256" key="1">
    <source>
        <dbReference type="SAM" id="MobiDB-lite"/>
    </source>
</evidence>
<dbReference type="EMBL" id="JAUEPO010000001">
    <property type="protein sequence ID" value="KAK3336819.1"/>
    <property type="molecule type" value="Genomic_DNA"/>
</dbReference>
<keyword evidence="3" id="KW-1185">Reference proteome</keyword>
<dbReference type="AlphaFoldDB" id="A0AAE0J4N2"/>
<reference evidence="2" key="1">
    <citation type="journal article" date="2023" name="Mol. Phylogenet. Evol.">
        <title>Genome-scale phylogeny and comparative genomics of the fungal order Sordariales.</title>
        <authorList>
            <person name="Hensen N."/>
            <person name="Bonometti L."/>
            <person name="Westerberg I."/>
            <person name="Brannstrom I.O."/>
            <person name="Guillou S."/>
            <person name="Cros-Aarteil S."/>
            <person name="Calhoun S."/>
            <person name="Haridas S."/>
            <person name="Kuo A."/>
            <person name="Mondo S."/>
            <person name="Pangilinan J."/>
            <person name="Riley R."/>
            <person name="LaButti K."/>
            <person name="Andreopoulos B."/>
            <person name="Lipzen A."/>
            <person name="Chen C."/>
            <person name="Yan M."/>
            <person name="Daum C."/>
            <person name="Ng V."/>
            <person name="Clum A."/>
            <person name="Steindorff A."/>
            <person name="Ohm R.A."/>
            <person name="Martin F."/>
            <person name="Silar P."/>
            <person name="Natvig D.O."/>
            <person name="Lalanne C."/>
            <person name="Gautier V."/>
            <person name="Ament-Velasquez S.L."/>
            <person name="Kruys A."/>
            <person name="Hutchinson M.I."/>
            <person name="Powell A.J."/>
            <person name="Barry K."/>
            <person name="Miller A.N."/>
            <person name="Grigoriev I.V."/>
            <person name="Debuchy R."/>
            <person name="Gladieux P."/>
            <person name="Hiltunen Thoren M."/>
            <person name="Johannesson H."/>
        </authorList>
    </citation>
    <scope>NUCLEOTIDE SEQUENCE</scope>
    <source>
        <strain evidence="2">SMH4131-1</strain>
    </source>
</reference>
<feature type="region of interest" description="Disordered" evidence="1">
    <location>
        <begin position="314"/>
        <end position="337"/>
    </location>
</feature>
<feature type="compositionally biased region" description="Polar residues" evidence="1">
    <location>
        <begin position="314"/>
        <end position="325"/>
    </location>
</feature>
<protein>
    <submittedName>
        <fullName evidence="2">Uncharacterized protein</fullName>
    </submittedName>
</protein>
<feature type="compositionally biased region" description="Basic and acidic residues" evidence="1">
    <location>
        <begin position="369"/>
        <end position="381"/>
    </location>
</feature>
<feature type="region of interest" description="Disordered" evidence="1">
    <location>
        <begin position="404"/>
        <end position="489"/>
    </location>
</feature>
<accession>A0AAE0J4N2</accession>
<proteinExistence type="predicted"/>
<organism evidence="2 3">
    <name type="scientific">Cercophora scortea</name>
    <dbReference type="NCBI Taxonomy" id="314031"/>
    <lineage>
        <taxon>Eukaryota</taxon>
        <taxon>Fungi</taxon>
        <taxon>Dikarya</taxon>
        <taxon>Ascomycota</taxon>
        <taxon>Pezizomycotina</taxon>
        <taxon>Sordariomycetes</taxon>
        <taxon>Sordariomycetidae</taxon>
        <taxon>Sordariales</taxon>
        <taxon>Lasiosphaeriaceae</taxon>
        <taxon>Cercophora</taxon>
    </lineage>
</organism>
<name>A0AAE0J4N2_9PEZI</name>
<feature type="compositionally biased region" description="Polar residues" evidence="1">
    <location>
        <begin position="405"/>
        <end position="415"/>
    </location>
</feature>